<organism evidence="2 3">
    <name type="scientific">Spirilliplanes yamanashiensis</name>
    <dbReference type="NCBI Taxonomy" id="42233"/>
    <lineage>
        <taxon>Bacteria</taxon>
        <taxon>Bacillati</taxon>
        <taxon>Actinomycetota</taxon>
        <taxon>Actinomycetes</taxon>
        <taxon>Micromonosporales</taxon>
        <taxon>Micromonosporaceae</taxon>
        <taxon>Spirilliplanes</taxon>
    </lineage>
</organism>
<reference evidence="2" key="1">
    <citation type="submission" date="2021-01" db="EMBL/GenBank/DDBJ databases">
        <title>Whole genome shotgun sequence of Spirilliplanes yamanashiensis NBRC 15828.</title>
        <authorList>
            <person name="Komaki H."/>
            <person name="Tamura T."/>
        </authorList>
    </citation>
    <scope>NUCLEOTIDE SEQUENCE</scope>
    <source>
        <strain evidence="2">NBRC 15828</strain>
    </source>
</reference>
<dbReference type="CDD" id="cd00161">
    <property type="entry name" value="beta-trefoil_Ricin-like"/>
    <property type="match status" value="1"/>
</dbReference>
<evidence type="ECO:0000259" key="1">
    <source>
        <dbReference type="Pfam" id="PF00652"/>
    </source>
</evidence>
<name>A0A8J3Y824_9ACTN</name>
<dbReference type="EMBL" id="BOOY01000018">
    <property type="protein sequence ID" value="GIJ03214.1"/>
    <property type="molecule type" value="Genomic_DNA"/>
</dbReference>
<evidence type="ECO:0000313" key="2">
    <source>
        <dbReference type="EMBL" id="GIJ03214.1"/>
    </source>
</evidence>
<dbReference type="InterPro" id="IPR000772">
    <property type="entry name" value="Ricin_B_lectin"/>
</dbReference>
<feature type="domain" description="Ricin B lectin" evidence="1">
    <location>
        <begin position="183"/>
        <end position="286"/>
    </location>
</feature>
<protein>
    <recommendedName>
        <fullName evidence="1">Ricin B lectin domain-containing protein</fullName>
    </recommendedName>
</protein>
<comment type="caution">
    <text evidence="2">The sequence shown here is derived from an EMBL/GenBank/DDBJ whole genome shotgun (WGS) entry which is preliminary data.</text>
</comment>
<dbReference type="RefSeq" id="WP_203938487.1">
    <property type="nucleotide sequence ID" value="NZ_BAAAGJ010000005.1"/>
</dbReference>
<sequence>MLSRTRAGDDRGSMPMAMLLTVVALGLSMVLASVVTAEQRNTRRDTSRMTALAAAQSGIDATLSAVRLAKRADGTGDPQALPCTTAPRPALSGPVSAGNGATYSVRVYYSTTPPVAGTIPSSLWGCGPTAAGMPGYALIVSTGTYGVSRTVSATYTFTTVMQNEKVPGGLIRAFGNQGTQPYCFAAASTMPLNTQLQIRQCNASDTRQQFAYNPGLTLSLTRIKASGQRLCLDAGNMAVGTPVRFQVCAPDLVARQVWGSDDSTAFYVMPNATTRRCMESSAEYADATVELAAMKTATYCTLVDDWSERQTFLTAPATGGGRSGPKTGQLVNAAQFGRCIDVTADDVTWEYLISFPCKQQLTGEVLWNQRWNVPDIPAGEDHADGPIWTVPTGTTQAYCMRGPGTTTRPGYYPTMAACTPNGVVPANLQWRMWGDTGNRATSYRIESLGPGGPGTCLTVTDPAAPNADLWDETYNINVSKLVMAVCNATDWQKWNAFSFTTAATLKDVTER</sequence>
<accession>A0A8J3Y824</accession>
<dbReference type="SUPFAM" id="SSF50370">
    <property type="entry name" value="Ricin B-like lectins"/>
    <property type="match status" value="2"/>
</dbReference>
<gene>
    <name evidence="2" type="ORF">Sya03_25660</name>
</gene>
<dbReference type="Pfam" id="PF00652">
    <property type="entry name" value="Ricin_B_lectin"/>
    <property type="match status" value="1"/>
</dbReference>
<dbReference type="Proteomes" id="UP000652013">
    <property type="component" value="Unassembled WGS sequence"/>
</dbReference>
<keyword evidence="3" id="KW-1185">Reference proteome</keyword>
<proteinExistence type="predicted"/>
<evidence type="ECO:0000313" key="3">
    <source>
        <dbReference type="Proteomes" id="UP000652013"/>
    </source>
</evidence>
<dbReference type="PROSITE" id="PS50231">
    <property type="entry name" value="RICIN_B_LECTIN"/>
    <property type="match status" value="2"/>
</dbReference>
<dbReference type="AlphaFoldDB" id="A0A8J3Y824"/>
<dbReference type="InterPro" id="IPR035992">
    <property type="entry name" value="Ricin_B-like_lectins"/>
</dbReference>
<dbReference type="Gene3D" id="2.80.10.50">
    <property type="match status" value="2"/>
</dbReference>